<evidence type="ECO:0000256" key="3">
    <source>
        <dbReference type="ARBA" id="ARBA00022833"/>
    </source>
</evidence>
<dbReference type="SMART" id="SM00356">
    <property type="entry name" value="ZnF_C3H1"/>
    <property type="match status" value="2"/>
</dbReference>
<dbReference type="EMBL" id="SZYD01000018">
    <property type="protein sequence ID" value="KAD2806067.1"/>
    <property type="molecule type" value="Genomic_DNA"/>
</dbReference>
<dbReference type="PROSITE" id="PS50103">
    <property type="entry name" value="ZF_C3H1"/>
    <property type="match status" value="1"/>
</dbReference>
<keyword evidence="4" id="KW-0238">DNA-binding</keyword>
<dbReference type="GO" id="GO:0003729">
    <property type="term" value="F:mRNA binding"/>
    <property type="evidence" value="ECO:0007669"/>
    <property type="project" value="TreeGrafter"/>
</dbReference>
<feature type="compositionally biased region" description="Basic and acidic residues" evidence="6">
    <location>
        <begin position="120"/>
        <end position="138"/>
    </location>
</feature>
<accession>A0A5N6LX01</accession>
<evidence type="ECO:0000313" key="9">
    <source>
        <dbReference type="Proteomes" id="UP000326396"/>
    </source>
</evidence>
<keyword evidence="2 5" id="KW-0863">Zinc-finger</keyword>
<keyword evidence="1 5" id="KW-0479">Metal-binding</keyword>
<keyword evidence="9" id="KW-1185">Reference proteome</keyword>
<proteinExistence type="predicted"/>
<dbReference type="Gene3D" id="4.10.1000.10">
    <property type="entry name" value="Zinc finger, CCCH-type"/>
    <property type="match status" value="1"/>
</dbReference>
<keyword evidence="3 5" id="KW-0862">Zinc</keyword>
<evidence type="ECO:0000313" key="8">
    <source>
        <dbReference type="EMBL" id="KAD2806067.1"/>
    </source>
</evidence>
<gene>
    <name evidence="8" type="ORF">E3N88_39444</name>
</gene>
<dbReference type="GO" id="GO:0003677">
    <property type="term" value="F:DNA binding"/>
    <property type="evidence" value="ECO:0007669"/>
    <property type="project" value="UniProtKB-KW"/>
</dbReference>
<dbReference type="PANTHER" id="PTHR12506:SF20">
    <property type="entry name" value="ZINC FINGER CCCH DOMAIN-CONTAINING PROTEIN 67"/>
    <property type="match status" value="1"/>
</dbReference>
<feature type="compositionally biased region" description="Basic and acidic residues" evidence="6">
    <location>
        <begin position="52"/>
        <end position="67"/>
    </location>
</feature>
<dbReference type="GO" id="GO:0008270">
    <property type="term" value="F:zinc ion binding"/>
    <property type="evidence" value="ECO:0007669"/>
    <property type="project" value="UniProtKB-KW"/>
</dbReference>
<feature type="compositionally biased region" description="Basic and acidic residues" evidence="6">
    <location>
        <begin position="91"/>
        <end position="102"/>
    </location>
</feature>
<dbReference type="Proteomes" id="UP000326396">
    <property type="component" value="Linkage Group LG8"/>
</dbReference>
<comment type="caution">
    <text evidence="8">The sequence shown here is derived from an EMBL/GenBank/DDBJ whole genome shotgun (WGS) entry which is preliminary data.</text>
</comment>
<feature type="compositionally biased region" description="Basic and acidic residues" evidence="6">
    <location>
        <begin position="147"/>
        <end position="248"/>
    </location>
</feature>
<organism evidence="8 9">
    <name type="scientific">Mikania micrantha</name>
    <name type="common">bitter vine</name>
    <dbReference type="NCBI Taxonomy" id="192012"/>
    <lineage>
        <taxon>Eukaryota</taxon>
        <taxon>Viridiplantae</taxon>
        <taxon>Streptophyta</taxon>
        <taxon>Embryophyta</taxon>
        <taxon>Tracheophyta</taxon>
        <taxon>Spermatophyta</taxon>
        <taxon>Magnoliopsida</taxon>
        <taxon>eudicotyledons</taxon>
        <taxon>Gunneridae</taxon>
        <taxon>Pentapetalae</taxon>
        <taxon>asterids</taxon>
        <taxon>campanulids</taxon>
        <taxon>Asterales</taxon>
        <taxon>Asteraceae</taxon>
        <taxon>Asteroideae</taxon>
        <taxon>Heliantheae alliance</taxon>
        <taxon>Eupatorieae</taxon>
        <taxon>Mikania</taxon>
    </lineage>
</organism>
<protein>
    <recommendedName>
        <fullName evidence="7">C3H1-type domain-containing protein</fullName>
    </recommendedName>
</protein>
<dbReference type="PANTHER" id="PTHR12506">
    <property type="entry name" value="PROTEIN PHOSPHATASE RELATED"/>
    <property type="match status" value="1"/>
</dbReference>
<evidence type="ECO:0000256" key="2">
    <source>
        <dbReference type="ARBA" id="ARBA00022771"/>
    </source>
</evidence>
<dbReference type="InterPro" id="IPR000571">
    <property type="entry name" value="Znf_CCCH"/>
</dbReference>
<sequence length="332" mass="38357">MASRNKKEKDIYDASVRKLNEIQKKFAKVEAAHASTSMMLRVNKESTLTIRSQEKHEIEIEERDARSEIGSYENNGGDGREEGLVSASDDGESKSKDYHYPLRPDCNYYSPTDCKFNHPLIDKNQTKETEKKIEENKERRRRRRRKPTNETKKKKEENMDMHGPVEYKQPSKETQEKKEKHVEMHGPIDCKPTKETKKKKEENMDMHGPVEYKPSKETKEKKEKHVEMHGPIDCKPTMETKKKKEKNMDVHGPVEGKCHMSSAGCKHGKACKFNHGVGKNVKTPVIEYNFVGLPIRPGEKKCPYYMSKGFCQNGRTCRLHHPDPVADETGLI</sequence>
<evidence type="ECO:0000256" key="4">
    <source>
        <dbReference type="ARBA" id="ARBA00023125"/>
    </source>
</evidence>
<evidence type="ECO:0000259" key="7">
    <source>
        <dbReference type="PROSITE" id="PS50103"/>
    </source>
</evidence>
<dbReference type="AlphaFoldDB" id="A0A5N6LX01"/>
<dbReference type="OrthoDB" id="4822at2759"/>
<evidence type="ECO:0000256" key="6">
    <source>
        <dbReference type="SAM" id="MobiDB-lite"/>
    </source>
</evidence>
<feature type="region of interest" description="Disordered" evidence="6">
    <location>
        <begin position="49"/>
        <end position="248"/>
    </location>
</feature>
<evidence type="ECO:0000256" key="1">
    <source>
        <dbReference type="ARBA" id="ARBA00022723"/>
    </source>
</evidence>
<reference evidence="8 9" key="1">
    <citation type="submission" date="2019-05" db="EMBL/GenBank/DDBJ databases">
        <title>Mikania micrantha, genome provides insights into the molecular mechanism of rapid growth.</title>
        <authorList>
            <person name="Liu B."/>
        </authorList>
    </citation>
    <scope>NUCLEOTIDE SEQUENCE [LARGE SCALE GENOMIC DNA]</scope>
    <source>
        <strain evidence="8">NLD-2019</strain>
        <tissue evidence="8">Leaf</tissue>
    </source>
</reference>
<evidence type="ECO:0000256" key="5">
    <source>
        <dbReference type="PROSITE-ProRule" id="PRU00723"/>
    </source>
</evidence>
<dbReference type="InterPro" id="IPR050974">
    <property type="entry name" value="Plant_ZF_CCCH"/>
</dbReference>
<name>A0A5N6LX01_9ASTR</name>
<feature type="domain" description="C3H1-type" evidence="7">
    <location>
        <begin position="296"/>
        <end position="324"/>
    </location>
</feature>
<feature type="zinc finger region" description="C3H1-type" evidence="5">
    <location>
        <begin position="296"/>
        <end position="324"/>
    </location>
</feature>